<evidence type="ECO:0000256" key="6">
    <source>
        <dbReference type="ARBA" id="ARBA00023134"/>
    </source>
</evidence>
<dbReference type="PANTHER" id="PTHR19136:SF81">
    <property type="entry name" value="MOLYBDENUM COFACTOR GUANYLYLTRANSFERASE"/>
    <property type="match status" value="1"/>
</dbReference>
<feature type="binding site" evidence="8">
    <location>
        <position position="26"/>
    </location>
    <ligand>
        <name>GTP</name>
        <dbReference type="ChEBI" id="CHEBI:37565"/>
    </ligand>
</feature>
<name>A0A1A9KCP4_9PSED</name>
<keyword evidence="3 8" id="KW-0479">Metal-binding</keyword>
<evidence type="ECO:0000256" key="5">
    <source>
        <dbReference type="ARBA" id="ARBA00022842"/>
    </source>
</evidence>
<evidence type="ECO:0000256" key="2">
    <source>
        <dbReference type="ARBA" id="ARBA00022679"/>
    </source>
</evidence>
<dbReference type="GO" id="GO:1902758">
    <property type="term" value="P:bis(molybdopterin guanine dinucleotide)molybdenum biosynthetic process"/>
    <property type="evidence" value="ECO:0007669"/>
    <property type="project" value="TreeGrafter"/>
</dbReference>
<keyword evidence="1 8" id="KW-0963">Cytoplasm</keyword>
<dbReference type="GeneID" id="72996274"/>
<evidence type="ECO:0000259" key="9">
    <source>
        <dbReference type="Pfam" id="PF12804"/>
    </source>
</evidence>
<dbReference type="PANTHER" id="PTHR19136">
    <property type="entry name" value="MOLYBDENUM COFACTOR GUANYLYLTRANSFERASE"/>
    <property type="match status" value="1"/>
</dbReference>
<dbReference type="InterPro" id="IPR029044">
    <property type="entry name" value="Nucleotide-diphossugar_trans"/>
</dbReference>
<dbReference type="InterPro" id="IPR025877">
    <property type="entry name" value="MobA-like_NTP_Trfase"/>
</dbReference>
<dbReference type="GO" id="GO:0005525">
    <property type="term" value="F:GTP binding"/>
    <property type="evidence" value="ECO:0007669"/>
    <property type="project" value="UniProtKB-UniRule"/>
</dbReference>
<dbReference type="RefSeq" id="WP_043272845.1">
    <property type="nucleotide sequence ID" value="NZ_CP014158.1"/>
</dbReference>
<comment type="subcellular location">
    <subcellularLocation>
        <location evidence="8">Cytoplasm</location>
    </subcellularLocation>
</comment>
<dbReference type="EC" id="2.7.7.77" evidence="8"/>
<keyword evidence="4 8" id="KW-0547">Nucleotide-binding</keyword>
<accession>A0A1A9KCP4</accession>
<feature type="binding site" evidence="8">
    <location>
        <begin position="13"/>
        <end position="15"/>
    </location>
    <ligand>
        <name>GTP</name>
        <dbReference type="ChEBI" id="CHEBI:37565"/>
    </ligand>
</feature>
<feature type="binding site" evidence="8">
    <location>
        <position position="72"/>
    </location>
    <ligand>
        <name>GTP</name>
        <dbReference type="ChEBI" id="CHEBI:37565"/>
    </ligand>
</feature>
<evidence type="ECO:0000313" key="11">
    <source>
        <dbReference type="Proteomes" id="UP000077748"/>
    </source>
</evidence>
<keyword evidence="7 8" id="KW-0501">Molybdenum cofactor biosynthesis</keyword>
<evidence type="ECO:0000256" key="4">
    <source>
        <dbReference type="ARBA" id="ARBA00022741"/>
    </source>
</evidence>
<dbReference type="GO" id="GO:0005737">
    <property type="term" value="C:cytoplasm"/>
    <property type="evidence" value="ECO:0007669"/>
    <property type="project" value="UniProtKB-SubCell"/>
</dbReference>
<dbReference type="NCBIfam" id="TIGR02665">
    <property type="entry name" value="molyb_mobA"/>
    <property type="match status" value="1"/>
</dbReference>
<comment type="catalytic activity">
    <reaction evidence="8">
        <text>Mo-molybdopterin + GTP + H(+) = Mo-molybdopterin guanine dinucleotide + diphosphate</text>
        <dbReference type="Rhea" id="RHEA:34243"/>
        <dbReference type="ChEBI" id="CHEBI:15378"/>
        <dbReference type="ChEBI" id="CHEBI:33019"/>
        <dbReference type="ChEBI" id="CHEBI:37565"/>
        <dbReference type="ChEBI" id="CHEBI:71302"/>
        <dbReference type="ChEBI" id="CHEBI:71310"/>
        <dbReference type="EC" id="2.7.7.77"/>
    </reaction>
</comment>
<dbReference type="SUPFAM" id="SSF53448">
    <property type="entry name" value="Nucleotide-diphospho-sugar transferases"/>
    <property type="match status" value="1"/>
</dbReference>
<dbReference type="GO" id="GO:0046872">
    <property type="term" value="F:metal ion binding"/>
    <property type="evidence" value="ECO:0007669"/>
    <property type="project" value="UniProtKB-KW"/>
</dbReference>
<comment type="cofactor">
    <cofactor evidence="8">
        <name>Mg(2+)</name>
        <dbReference type="ChEBI" id="CHEBI:18420"/>
    </cofactor>
</comment>
<dbReference type="Pfam" id="PF12804">
    <property type="entry name" value="NTP_transf_3"/>
    <property type="match status" value="1"/>
</dbReference>
<evidence type="ECO:0000256" key="8">
    <source>
        <dbReference type="HAMAP-Rule" id="MF_00316"/>
    </source>
</evidence>
<keyword evidence="5 8" id="KW-0460">Magnesium</keyword>
<reference evidence="10 11" key="1">
    <citation type="submission" date="2016-05" db="EMBL/GenBank/DDBJ databases">
        <title>Genome Sequence of Pseudomonas citronellolis Strain SJTE-3, an Estrogens and Persistent Organic Pollutants degradation strain.</title>
        <authorList>
            <person name="Liang R."/>
        </authorList>
    </citation>
    <scope>NUCLEOTIDE SEQUENCE [LARGE SCALE GENOMIC DNA]</scope>
    <source>
        <strain evidence="10 11">SJTE-3</strain>
    </source>
</reference>
<comment type="function">
    <text evidence="8">Transfers a GMP moiety from GTP to Mo-molybdopterin (Mo-MPT) cofactor (Moco or molybdenum cofactor) to form Mo-molybdopterin guanine dinucleotide (Mo-MGD) cofactor.</text>
</comment>
<dbReference type="AlphaFoldDB" id="A0A1A9KCP4"/>
<dbReference type="GO" id="GO:0061603">
    <property type="term" value="F:molybdenum cofactor guanylyltransferase activity"/>
    <property type="evidence" value="ECO:0007669"/>
    <property type="project" value="UniProtKB-EC"/>
</dbReference>
<dbReference type="Proteomes" id="UP000077748">
    <property type="component" value="Chromosome"/>
</dbReference>
<organism evidence="10 11">
    <name type="scientific">Pseudomonas citronellolis</name>
    <dbReference type="NCBI Taxonomy" id="53408"/>
    <lineage>
        <taxon>Bacteria</taxon>
        <taxon>Pseudomonadati</taxon>
        <taxon>Pseudomonadota</taxon>
        <taxon>Gammaproteobacteria</taxon>
        <taxon>Pseudomonadales</taxon>
        <taxon>Pseudomonadaceae</taxon>
        <taxon>Pseudomonas</taxon>
    </lineage>
</organism>
<evidence type="ECO:0000256" key="1">
    <source>
        <dbReference type="ARBA" id="ARBA00022490"/>
    </source>
</evidence>
<comment type="subunit">
    <text evidence="8">Monomer.</text>
</comment>
<protein>
    <recommendedName>
        <fullName evidence="8">Molybdenum cofactor guanylyltransferase</fullName>
        <shortName evidence="8">MoCo guanylyltransferase</shortName>
        <ecNumber evidence="8">2.7.7.77</ecNumber>
    </recommendedName>
    <alternativeName>
        <fullName evidence="8">GTP:molybdopterin guanylyltransferase</fullName>
    </alternativeName>
    <alternativeName>
        <fullName evidence="8">Mo-MPT guanylyltransferase</fullName>
    </alternativeName>
    <alternativeName>
        <fullName evidence="8">Molybdopterin guanylyltransferase</fullName>
    </alternativeName>
    <alternativeName>
        <fullName evidence="8">Molybdopterin-guanine dinucleotide synthase</fullName>
        <shortName evidence="8">MGD synthase</shortName>
    </alternativeName>
</protein>
<evidence type="ECO:0000313" key="10">
    <source>
        <dbReference type="EMBL" id="ANI15298.1"/>
    </source>
</evidence>
<evidence type="ECO:0000256" key="7">
    <source>
        <dbReference type="ARBA" id="ARBA00023150"/>
    </source>
</evidence>
<comment type="caution">
    <text evidence="8">Lacks conserved residue(s) required for the propagation of feature annotation.</text>
</comment>
<comment type="domain">
    <text evidence="8">The N-terminal domain determines nucleotide recognition and specific binding, while the C-terminal domain determines the specific binding to the target protein.</text>
</comment>
<keyword evidence="2 8" id="KW-0808">Transferase</keyword>
<comment type="similarity">
    <text evidence="8">Belongs to the MobA family.</text>
</comment>
<proteinExistence type="inferred from homology"/>
<feature type="domain" description="MobA-like NTP transferase" evidence="9">
    <location>
        <begin position="11"/>
        <end position="162"/>
    </location>
</feature>
<keyword evidence="6 8" id="KW-0342">GTP-binding</keyword>
<dbReference type="InterPro" id="IPR013482">
    <property type="entry name" value="Molybde_CF_guanTrfase"/>
</dbReference>
<dbReference type="HAMAP" id="MF_00316">
    <property type="entry name" value="MobA"/>
    <property type="match status" value="1"/>
</dbReference>
<dbReference type="CDD" id="cd02503">
    <property type="entry name" value="MobA"/>
    <property type="match status" value="1"/>
</dbReference>
<evidence type="ECO:0000256" key="3">
    <source>
        <dbReference type="ARBA" id="ARBA00022723"/>
    </source>
</evidence>
<dbReference type="Gene3D" id="3.90.550.10">
    <property type="entry name" value="Spore Coat Polysaccharide Biosynthesis Protein SpsA, Chain A"/>
    <property type="match status" value="1"/>
</dbReference>
<dbReference type="EMBL" id="CP015878">
    <property type="protein sequence ID" value="ANI15298.1"/>
    <property type="molecule type" value="Genomic_DNA"/>
</dbReference>
<keyword evidence="10" id="KW-0548">Nucleotidyltransferase</keyword>
<sequence>MSTIEIPCSILLLAGGKGQRMGGKDKGLMLFRGKPFIAHIHAVVRELTDDLIISCNRNQALYATYSDRCVSDSVDGYPGPLAGVIAGLEQARHEWMLVLPCDAPLVDRALVRAMLAHLGKGLGYPLMLRQGSQWQPMFSLLPKALLPTLEAAWAAGERSLLRLLLAARAKGLPCSCQDLRLQNLNSPEVLLAAQSGAIETRP</sequence>
<feature type="binding site" evidence="8">
    <location>
        <position position="102"/>
    </location>
    <ligand>
        <name>Mg(2+)</name>
        <dbReference type="ChEBI" id="CHEBI:18420"/>
    </ligand>
</feature>
<gene>
    <name evidence="8" type="primary">mobA</name>
    <name evidence="10" type="ORF">A9C11_15475</name>
</gene>
<feature type="binding site" evidence="8">
    <location>
        <position position="102"/>
    </location>
    <ligand>
        <name>GTP</name>
        <dbReference type="ChEBI" id="CHEBI:37565"/>
    </ligand>
</feature>